<evidence type="ECO:0000256" key="1">
    <source>
        <dbReference type="ARBA" id="ARBA00022448"/>
    </source>
</evidence>
<evidence type="ECO:0000256" key="4">
    <source>
        <dbReference type="ARBA" id="ARBA00022982"/>
    </source>
</evidence>
<evidence type="ECO:0000313" key="9">
    <source>
        <dbReference type="Proteomes" id="UP001142610"/>
    </source>
</evidence>
<dbReference type="EMBL" id="JANIBC010000001">
    <property type="protein sequence ID" value="MCQ8184406.1"/>
    <property type="molecule type" value="Genomic_DNA"/>
</dbReference>
<evidence type="ECO:0000313" key="8">
    <source>
        <dbReference type="EMBL" id="MCQ8184406.1"/>
    </source>
</evidence>
<keyword evidence="4" id="KW-0249">Electron transport</keyword>
<keyword evidence="5 6" id="KW-0408">Iron</keyword>
<evidence type="ECO:0000256" key="3">
    <source>
        <dbReference type="ARBA" id="ARBA00022723"/>
    </source>
</evidence>
<dbReference type="GO" id="GO:0046872">
    <property type="term" value="F:metal ion binding"/>
    <property type="evidence" value="ECO:0007669"/>
    <property type="project" value="UniProtKB-KW"/>
</dbReference>
<dbReference type="Pfam" id="PF00034">
    <property type="entry name" value="Cytochrom_C"/>
    <property type="match status" value="1"/>
</dbReference>
<dbReference type="PRINTS" id="PR00604">
    <property type="entry name" value="CYTCHRMECIAB"/>
</dbReference>
<comment type="caution">
    <text evidence="8">The sequence shown here is derived from an EMBL/GenBank/DDBJ whole genome shotgun (WGS) entry which is preliminary data.</text>
</comment>
<evidence type="ECO:0000259" key="7">
    <source>
        <dbReference type="PROSITE" id="PS51007"/>
    </source>
</evidence>
<keyword evidence="1" id="KW-0813">Transport</keyword>
<feature type="domain" description="Cytochrome c" evidence="7">
    <location>
        <begin position="1"/>
        <end position="100"/>
    </location>
</feature>
<sequence length="100" mass="10560">MVERGRQAFAPCSTCHAVSPGEMSGLGPNLHGVYGRQAGSEEGFAYSPELASSGIVWRKGALDDFIASPSRTVQGTSMIYAGEPDPAVREAIIAYLQSLQ</sequence>
<reference evidence="8" key="1">
    <citation type="submission" date="2022-07" db="EMBL/GenBank/DDBJ databases">
        <title>Parvularcula maris sp. nov., an algicidal bacterium isolated from seawater.</title>
        <authorList>
            <person name="Li F."/>
        </authorList>
    </citation>
    <scope>NUCLEOTIDE SEQUENCE</scope>
    <source>
        <strain evidence="8">BGMRC 0090</strain>
    </source>
</reference>
<dbReference type="PROSITE" id="PS51007">
    <property type="entry name" value="CYTC"/>
    <property type="match status" value="1"/>
</dbReference>
<accession>A0A9X2L7L4</accession>
<dbReference type="GO" id="GO:0020037">
    <property type="term" value="F:heme binding"/>
    <property type="evidence" value="ECO:0007669"/>
    <property type="project" value="InterPro"/>
</dbReference>
<organism evidence="8 9">
    <name type="scientific">Parvularcula maris</name>
    <dbReference type="NCBI Taxonomy" id="2965077"/>
    <lineage>
        <taxon>Bacteria</taxon>
        <taxon>Pseudomonadati</taxon>
        <taxon>Pseudomonadota</taxon>
        <taxon>Alphaproteobacteria</taxon>
        <taxon>Parvularculales</taxon>
        <taxon>Parvularculaceae</taxon>
        <taxon>Parvularcula</taxon>
    </lineage>
</organism>
<proteinExistence type="predicted"/>
<name>A0A9X2L7L4_9PROT</name>
<keyword evidence="3 6" id="KW-0479">Metal-binding</keyword>
<dbReference type="AlphaFoldDB" id="A0A9X2L7L4"/>
<evidence type="ECO:0000256" key="2">
    <source>
        <dbReference type="ARBA" id="ARBA00022617"/>
    </source>
</evidence>
<dbReference type="GO" id="GO:0009055">
    <property type="term" value="F:electron transfer activity"/>
    <property type="evidence" value="ECO:0007669"/>
    <property type="project" value="InterPro"/>
</dbReference>
<dbReference type="InterPro" id="IPR002327">
    <property type="entry name" value="Cyt_c_1A/1B"/>
</dbReference>
<dbReference type="InterPro" id="IPR009056">
    <property type="entry name" value="Cyt_c-like_dom"/>
</dbReference>
<dbReference type="Proteomes" id="UP001142610">
    <property type="component" value="Unassembled WGS sequence"/>
</dbReference>
<dbReference type="Gene3D" id="1.10.760.10">
    <property type="entry name" value="Cytochrome c-like domain"/>
    <property type="match status" value="1"/>
</dbReference>
<gene>
    <name evidence="8" type="ORF">NOG11_03310</name>
</gene>
<dbReference type="InterPro" id="IPR036909">
    <property type="entry name" value="Cyt_c-like_dom_sf"/>
</dbReference>
<protein>
    <submittedName>
        <fullName evidence="8">C-type cytochrome</fullName>
    </submittedName>
</protein>
<dbReference type="RefSeq" id="WP_256618240.1">
    <property type="nucleotide sequence ID" value="NZ_JANIBC010000001.1"/>
</dbReference>
<evidence type="ECO:0000256" key="6">
    <source>
        <dbReference type="PROSITE-ProRule" id="PRU00433"/>
    </source>
</evidence>
<keyword evidence="2 6" id="KW-0349">Heme</keyword>
<dbReference type="PANTHER" id="PTHR11961">
    <property type="entry name" value="CYTOCHROME C"/>
    <property type="match status" value="1"/>
</dbReference>
<keyword evidence="9" id="KW-1185">Reference proteome</keyword>
<evidence type="ECO:0000256" key="5">
    <source>
        <dbReference type="ARBA" id="ARBA00023004"/>
    </source>
</evidence>
<dbReference type="SUPFAM" id="SSF46626">
    <property type="entry name" value="Cytochrome c"/>
    <property type="match status" value="1"/>
</dbReference>